<accession>A0A085MN68</accession>
<keyword evidence="2" id="KW-1185">Reference proteome</keyword>
<gene>
    <name evidence="1" type="ORF">M513_00357</name>
</gene>
<protein>
    <submittedName>
        <fullName evidence="1">Uncharacterized protein</fullName>
    </submittedName>
</protein>
<proteinExistence type="predicted"/>
<sequence length="92" mass="10441">MNCLFTISAAVGRRGQWHLVPLSLALQSYVVAQLMARYAVERKMHSGLAEQFIANINNHWRPASICFTDQEGSFQPLTSLFLSEFTRSNLRP</sequence>
<reference evidence="1 2" key="1">
    <citation type="journal article" date="2014" name="Nat. Genet.">
        <title>Genome and transcriptome of the porcine whipworm Trichuris suis.</title>
        <authorList>
            <person name="Jex A.R."/>
            <person name="Nejsum P."/>
            <person name="Schwarz E.M."/>
            <person name="Hu L."/>
            <person name="Young N.D."/>
            <person name="Hall R.S."/>
            <person name="Korhonen P.K."/>
            <person name="Liao S."/>
            <person name="Thamsborg S."/>
            <person name="Xia J."/>
            <person name="Xu P."/>
            <person name="Wang S."/>
            <person name="Scheerlinck J.P."/>
            <person name="Hofmann A."/>
            <person name="Sternberg P.W."/>
            <person name="Wang J."/>
            <person name="Gasser R.B."/>
        </authorList>
    </citation>
    <scope>NUCLEOTIDE SEQUENCE [LARGE SCALE GENOMIC DNA]</scope>
    <source>
        <strain evidence="1">DCEP-RM93M</strain>
    </source>
</reference>
<name>A0A085MN68_9BILA</name>
<dbReference type="AlphaFoldDB" id="A0A085MN68"/>
<dbReference type="EMBL" id="KL363183">
    <property type="protein sequence ID" value="KFD58664.1"/>
    <property type="molecule type" value="Genomic_DNA"/>
</dbReference>
<organism evidence="1 2">
    <name type="scientific">Trichuris suis</name>
    <name type="common">pig whipworm</name>
    <dbReference type="NCBI Taxonomy" id="68888"/>
    <lineage>
        <taxon>Eukaryota</taxon>
        <taxon>Metazoa</taxon>
        <taxon>Ecdysozoa</taxon>
        <taxon>Nematoda</taxon>
        <taxon>Enoplea</taxon>
        <taxon>Dorylaimia</taxon>
        <taxon>Trichinellida</taxon>
        <taxon>Trichuridae</taxon>
        <taxon>Trichuris</taxon>
    </lineage>
</organism>
<dbReference type="Proteomes" id="UP000030764">
    <property type="component" value="Unassembled WGS sequence"/>
</dbReference>
<evidence type="ECO:0000313" key="1">
    <source>
        <dbReference type="EMBL" id="KFD58664.1"/>
    </source>
</evidence>
<evidence type="ECO:0000313" key="2">
    <source>
        <dbReference type="Proteomes" id="UP000030764"/>
    </source>
</evidence>